<dbReference type="SMART" id="SM00248">
    <property type="entry name" value="ANK"/>
    <property type="match status" value="10"/>
</dbReference>
<feature type="repeat" description="ANK" evidence="3">
    <location>
        <begin position="1257"/>
        <end position="1289"/>
    </location>
</feature>
<dbReference type="PANTHER" id="PTHR24173:SF74">
    <property type="entry name" value="ANKYRIN REPEAT DOMAIN-CONTAINING PROTEIN 16"/>
    <property type="match status" value="1"/>
</dbReference>
<feature type="repeat" description="ANK" evidence="3">
    <location>
        <begin position="1290"/>
        <end position="1322"/>
    </location>
</feature>
<feature type="repeat" description="ANK" evidence="3">
    <location>
        <begin position="1159"/>
        <end position="1191"/>
    </location>
</feature>
<dbReference type="EMBL" id="CAUJNA010003516">
    <property type="protein sequence ID" value="CAJ1403925.1"/>
    <property type="molecule type" value="Genomic_DNA"/>
</dbReference>
<keyword evidence="2 3" id="KW-0040">ANK repeat</keyword>
<evidence type="ECO:0000256" key="3">
    <source>
        <dbReference type="PROSITE-ProRule" id="PRU00023"/>
    </source>
</evidence>
<proteinExistence type="predicted"/>
<feature type="repeat" description="ANK" evidence="3">
    <location>
        <begin position="1323"/>
        <end position="1355"/>
    </location>
</feature>
<dbReference type="SUPFAM" id="SSF48403">
    <property type="entry name" value="Ankyrin repeat"/>
    <property type="match status" value="1"/>
</dbReference>
<feature type="repeat" description="ANK" evidence="3">
    <location>
        <begin position="1355"/>
        <end position="1387"/>
    </location>
</feature>
<dbReference type="Pfam" id="PF13637">
    <property type="entry name" value="Ank_4"/>
    <property type="match status" value="1"/>
</dbReference>
<organism evidence="4 5">
    <name type="scientific">Effrenium voratum</name>
    <dbReference type="NCBI Taxonomy" id="2562239"/>
    <lineage>
        <taxon>Eukaryota</taxon>
        <taxon>Sar</taxon>
        <taxon>Alveolata</taxon>
        <taxon>Dinophyceae</taxon>
        <taxon>Suessiales</taxon>
        <taxon>Symbiodiniaceae</taxon>
        <taxon>Effrenium</taxon>
    </lineage>
</organism>
<dbReference type="Proteomes" id="UP001178507">
    <property type="component" value="Unassembled WGS sequence"/>
</dbReference>
<protein>
    <submittedName>
        <fullName evidence="4">Uncharacterized protein</fullName>
    </submittedName>
</protein>
<keyword evidence="1" id="KW-0677">Repeat</keyword>
<dbReference type="Gene3D" id="1.25.40.20">
    <property type="entry name" value="Ankyrin repeat-containing domain"/>
    <property type="match status" value="5"/>
</dbReference>
<dbReference type="PROSITE" id="PS50088">
    <property type="entry name" value="ANK_REPEAT"/>
    <property type="match status" value="9"/>
</dbReference>
<feature type="repeat" description="ANK" evidence="3">
    <location>
        <begin position="1192"/>
        <end position="1224"/>
    </location>
</feature>
<feature type="repeat" description="ANK" evidence="3">
    <location>
        <begin position="1388"/>
        <end position="1420"/>
    </location>
</feature>
<evidence type="ECO:0000256" key="2">
    <source>
        <dbReference type="ARBA" id="ARBA00023043"/>
    </source>
</evidence>
<dbReference type="InterPro" id="IPR036770">
    <property type="entry name" value="Ankyrin_rpt-contain_sf"/>
</dbReference>
<evidence type="ECO:0000313" key="4">
    <source>
        <dbReference type="EMBL" id="CAJ1403925.1"/>
    </source>
</evidence>
<feature type="repeat" description="ANK" evidence="3">
    <location>
        <begin position="1091"/>
        <end position="1123"/>
    </location>
</feature>
<feature type="repeat" description="ANK" evidence="3">
    <location>
        <begin position="1225"/>
        <end position="1257"/>
    </location>
</feature>
<sequence>MSREPLRNAAEESSCTLPCPPPEPIPYGYTNVSGQWRCAEGYAGAAQHICVYDGAPFCKRRLDLKGCYALQPCADLQLPEEDFCEFNLSECRGVAPGQSCQLNCKEPFMDGGVPRFARCPDQNVNPGKQPVFTTLPRCLLSCPDPVTLPEGYRKVGSQWQCDDGWVGQVNRTCRHFANCSYQVLFEGCQRMVPCLPLVVDDELSCKMDVSECNLLAPGASCRIFCREPYAGPPGFATCVASNVDPQRLPLAQLPSCTTDCDFFPAGYMRTAEGWSCADGFGGVAVVERGDCGAPLSFRGCFPLQPCRAPEVDHCLLDASDCEQVPAGGQCLVRCPEGVYEPGFATATCPEGNTNPLQPLSFELECTPKCGEFDPVPEEYTREEGQWVCAEGFVGNASYSCGVFAEGENCTGIGNLTGCEALRPCAALDLQQYETQCSGVVTDPGETCAVECPEGLHGQHTDAFCPEDNVDPSQTPIVPAFPDCRLSCDAGVAGYEKTNEGWRCAPGYAGLARASCRPSWRCGAELHLDGCLPIVPCLRPTFGEDTCRFQARCPERMEPGSQCEIHCRAPYEGTSALAWCGAENTDPQGEAAWERPMCSFDQCPDPVTHSDDYAKDPGSPIGWRCADDKTGVAAVRCESVLVPVGHRSYPCEVQEGILSGCGLPQPCVPLEAMEDWDECMYDIAHCGEMVPNSFCEVKCRVPYVGSSTFARCPTFNIDPTTLVTWTPPTCVMDCPVPEPIPAGYVQQEDSWRCAEGYVGTAQSRCQLGNGTCAAVQVLSGCLRLEPCPLPQAHCSLNFSDCGEEVGEGTSCLVSCKRSYAGFLRQVTEDEEEENESNFSNFSFDVNDTNTSQNWSNASQPPLLSLQSMEAEPLIPSDGVVGVCPAGNTDPGHELLLPELICIFQDCVDPDVAPEGYEKVEEEWRCGEGFAGNVTTACGFRDDCVGELQLFGCVPVVDCAVPPMDRCRFAGCEGRLAPGQHCEPFGRCFAEFSHWWDLQQDARQQGARFTDELRRHLAQLLGVTNFRQLALACGTSKLAPESGWNDSSDLVVVAQTYVEDPREMLKAARGGKLSKVEDLLDQAHDPNAAAEGTRNSALFEAACRGHEQVVHCLLEAGADKNGTNKEGHTPLYGAASFNGGNLSVVHRLLEARAGTDLASIDGYTPLWAAAATGHLDLVDCLLKAKADKEKPGKRRRTPLCIAAAAGHLQVVQRLLAAGAEKEARDLAGRTALGFAAAGGHEKVVSCLLRAGACMNSDDQGVTALHSAAYQRKVLVLRALLEHGCDLNKTDKEGRSALCIAAASGDKAIVSCLLQAGADKDQAQKDGRSPLWIAATAGCEEVVRCLLDAGADQKASNDGSSPLLLAAMEGHSAVARALLAAGANKDEADRAGRTPLHAAAERGHVEVVRCLLAAKAAPFKLDSNGWTAARIAASRGHEEVVRLFSE</sequence>
<name>A0AA36N9D6_9DINO</name>
<dbReference type="PROSITE" id="PS50297">
    <property type="entry name" value="ANK_REP_REGION"/>
    <property type="match status" value="8"/>
</dbReference>
<reference evidence="4" key="1">
    <citation type="submission" date="2023-08" db="EMBL/GenBank/DDBJ databases">
        <authorList>
            <person name="Chen Y."/>
            <person name="Shah S."/>
            <person name="Dougan E. K."/>
            <person name="Thang M."/>
            <person name="Chan C."/>
        </authorList>
    </citation>
    <scope>NUCLEOTIDE SEQUENCE</scope>
</reference>
<dbReference type="PANTHER" id="PTHR24173">
    <property type="entry name" value="ANKYRIN REPEAT CONTAINING"/>
    <property type="match status" value="1"/>
</dbReference>
<comment type="caution">
    <text evidence="4">The sequence shown here is derived from an EMBL/GenBank/DDBJ whole genome shotgun (WGS) entry which is preliminary data.</text>
</comment>
<keyword evidence="5" id="KW-1185">Reference proteome</keyword>
<dbReference type="Pfam" id="PF00023">
    <property type="entry name" value="Ank"/>
    <property type="match status" value="1"/>
</dbReference>
<accession>A0AA36N9D6</accession>
<gene>
    <name evidence="4" type="ORF">EVOR1521_LOCUS26488</name>
</gene>
<evidence type="ECO:0000256" key="1">
    <source>
        <dbReference type="ARBA" id="ARBA00022737"/>
    </source>
</evidence>
<dbReference type="Pfam" id="PF12796">
    <property type="entry name" value="Ank_2"/>
    <property type="match status" value="3"/>
</dbReference>
<dbReference type="InterPro" id="IPR002110">
    <property type="entry name" value="Ankyrin_rpt"/>
</dbReference>
<evidence type="ECO:0000313" key="5">
    <source>
        <dbReference type="Proteomes" id="UP001178507"/>
    </source>
</evidence>